<dbReference type="EMBL" id="BBNO01000003">
    <property type="protein sequence ID" value="GAO07915.1"/>
    <property type="molecule type" value="Genomic_DNA"/>
</dbReference>
<comment type="similarity">
    <text evidence="3">Belongs to the gas vesicle GvpF/GvpL family.</text>
</comment>
<evidence type="ECO:0000313" key="4">
    <source>
        <dbReference type="EMBL" id="GAO07915.1"/>
    </source>
</evidence>
<dbReference type="InterPro" id="IPR009430">
    <property type="entry name" value="GvpL/GvpF"/>
</dbReference>
<keyword evidence="5" id="KW-1185">Reference proteome</keyword>
<dbReference type="AlphaFoldDB" id="A0A0N7YL61"/>
<dbReference type="PANTHER" id="PTHR36852">
    <property type="entry name" value="PROTEIN GVPL 2"/>
    <property type="match status" value="1"/>
</dbReference>
<dbReference type="PANTHER" id="PTHR36852:SF1">
    <property type="entry name" value="PROTEIN GVPL 2"/>
    <property type="match status" value="1"/>
</dbReference>
<keyword evidence="1" id="KW-0304">Gas vesicle</keyword>
<dbReference type="OrthoDB" id="4864106at2"/>
<protein>
    <submittedName>
        <fullName evidence="4">Gas vesicle protein</fullName>
    </submittedName>
</protein>
<gene>
    <name evidence="4" type="ORF">TPA0598_03_03760</name>
</gene>
<proteinExistence type="inferred from homology"/>
<evidence type="ECO:0000256" key="2">
    <source>
        <dbReference type="ARBA" id="ARBA00035108"/>
    </source>
</evidence>
<dbReference type="GO" id="GO:0031412">
    <property type="term" value="P:gas vesicle organization"/>
    <property type="evidence" value="ECO:0007669"/>
    <property type="project" value="InterPro"/>
</dbReference>
<organism evidence="4 5">
    <name type="scientific">Streptomyces lydicamycinicus</name>
    <dbReference type="NCBI Taxonomy" id="1546107"/>
    <lineage>
        <taxon>Bacteria</taxon>
        <taxon>Bacillati</taxon>
        <taxon>Actinomycetota</taxon>
        <taxon>Actinomycetes</taxon>
        <taxon>Kitasatosporales</taxon>
        <taxon>Streptomycetaceae</taxon>
        <taxon>Streptomyces</taxon>
    </lineage>
</organism>
<accession>A0A0N7YL61</accession>
<comment type="caution">
    <text evidence="4">The sequence shown here is derived from an EMBL/GenBank/DDBJ whole genome shotgun (WGS) entry which is preliminary data.</text>
</comment>
<evidence type="ECO:0000256" key="3">
    <source>
        <dbReference type="ARBA" id="ARBA00035643"/>
    </source>
</evidence>
<comment type="subcellular location">
    <subcellularLocation>
        <location evidence="2">Gas vesicle</location>
    </subcellularLocation>
</comment>
<reference evidence="5" key="1">
    <citation type="submission" date="2014-09" db="EMBL/GenBank/DDBJ databases">
        <title>Whole genome shotgun sequence of Streptomyces sp. NBRC 110027.</title>
        <authorList>
            <person name="Komaki H."/>
            <person name="Ichikawa N."/>
            <person name="Katano-Makiyama Y."/>
            <person name="Hosoyama A."/>
            <person name="Hashimoto M."/>
            <person name="Uohara A."/>
            <person name="Kitahashi Y."/>
            <person name="Ohji S."/>
            <person name="Kimura A."/>
            <person name="Yamazoe A."/>
            <person name="Igarashi Y."/>
            <person name="Fujita N."/>
        </authorList>
    </citation>
    <scope>NUCLEOTIDE SEQUENCE [LARGE SCALE GENOMIC DNA]</scope>
    <source>
        <strain evidence="5">NBRC 110027</strain>
    </source>
</reference>
<evidence type="ECO:0000313" key="5">
    <source>
        <dbReference type="Proteomes" id="UP000048965"/>
    </source>
</evidence>
<reference evidence="4 5" key="2">
    <citation type="journal article" date="2015" name="Stand. Genomic Sci.">
        <title>Draft genome sequence of marine-derived Streptomyces sp. TP-A0598, a producer of anti-MRSA antibiotic lydicamycins.</title>
        <authorList>
            <person name="Komaki H."/>
            <person name="Ichikawa N."/>
            <person name="Hosoyama A."/>
            <person name="Fujita N."/>
            <person name="Igarashi Y."/>
        </authorList>
    </citation>
    <scope>NUCLEOTIDE SEQUENCE [LARGE SCALE GENOMIC DNA]</scope>
    <source>
        <strain evidence="4 5">NBRC 110027</strain>
    </source>
</reference>
<dbReference type="Pfam" id="PF06386">
    <property type="entry name" value="GvpL_GvpF"/>
    <property type="match status" value="1"/>
</dbReference>
<dbReference type="Proteomes" id="UP000048965">
    <property type="component" value="Unassembled WGS sequence"/>
</dbReference>
<dbReference type="GO" id="GO:0031411">
    <property type="term" value="C:gas vesicle"/>
    <property type="evidence" value="ECO:0007669"/>
    <property type="project" value="UniProtKB-SubCell"/>
</dbReference>
<name>A0A0N7YL61_9ACTN</name>
<evidence type="ECO:0000256" key="1">
    <source>
        <dbReference type="ARBA" id="ARBA00022987"/>
    </source>
</evidence>
<sequence>MGTYLYAITAAGHPLRLSGLNGVGDPAAELRTVTTKDLCAVVSDAPQELRAKRRDVAAHQGVQERLLADGAALPMRFGLVGTDDAQVAAVLEQDRDSYLQRLSEVDGRCEYHLKVERDEDDLLREIMRESAEVRRLNDRTRQNPGAYDDKVALGELISQEVQARQERARADIVARLAPAAVRTADVEPTKRHFLNVSFLVEREKAAAFSEAVHAEAGQRGDTYTFSLHGPLPPYSFV</sequence>
<dbReference type="RefSeq" id="WP_042152815.1">
    <property type="nucleotide sequence ID" value="NZ_BBNO01000003.1"/>
</dbReference>